<proteinExistence type="predicted"/>
<dbReference type="InterPro" id="IPR011992">
    <property type="entry name" value="EF-hand-dom_pair"/>
</dbReference>
<dbReference type="SUPFAM" id="SSF47473">
    <property type="entry name" value="EF-hand"/>
    <property type="match status" value="1"/>
</dbReference>
<evidence type="ECO:0000313" key="4">
    <source>
        <dbReference type="Proteomes" id="UP001311915"/>
    </source>
</evidence>
<evidence type="ECO:0000259" key="2">
    <source>
        <dbReference type="PROSITE" id="PS50222"/>
    </source>
</evidence>
<dbReference type="Proteomes" id="UP001311915">
    <property type="component" value="Unassembled WGS sequence"/>
</dbReference>
<reference evidence="3 4" key="1">
    <citation type="submission" date="2023-10" db="EMBL/GenBank/DDBJ databases">
        <title>Genome-Wide Identification Analysis in wild type Solanum Pinnatisectum Reveals Some Genes Defensing Phytophthora Infestans.</title>
        <authorList>
            <person name="Sun C."/>
        </authorList>
    </citation>
    <scope>NUCLEOTIDE SEQUENCE [LARGE SCALE GENOMIC DNA]</scope>
    <source>
        <strain evidence="3">LQN</strain>
        <tissue evidence="3">Leaf</tissue>
    </source>
</reference>
<dbReference type="AlphaFoldDB" id="A0AAV9LIW7"/>
<keyword evidence="4" id="KW-1185">Reference proteome</keyword>
<evidence type="ECO:0000256" key="1">
    <source>
        <dbReference type="ARBA" id="ARBA00022837"/>
    </source>
</evidence>
<dbReference type="Gene3D" id="1.10.238.10">
    <property type="entry name" value="EF-hand"/>
    <property type="match status" value="1"/>
</dbReference>
<dbReference type="GO" id="GO:0005509">
    <property type="term" value="F:calcium ion binding"/>
    <property type="evidence" value="ECO:0007669"/>
    <property type="project" value="InterPro"/>
</dbReference>
<evidence type="ECO:0000313" key="3">
    <source>
        <dbReference type="EMBL" id="KAK4724332.1"/>
    </source>
</evidence>
<dbReference type="EMBL" id="JAWPEI010000006">
    <property type="protein sequence ID" value="KAK4724332.1"/>
    <property type="molecule type" value="Genomic_DNA"/>
</dbReference>
<comment type="caution">
    <text evidence="3">The sequence shown here is derived from an EMBL/GenBank/DDBJ whole genome shotgun (WGS) entry which is preliminary data.</text>
</comment>
<dbReference type="InterPro" id="IPR002048">
    <property type="entry name" value="EF_hand_dom"/>
</dbReference>
<organism evidence="3 4">
    <name type="scientific">Solanum pinnatisectum</name>
    <name type="common">tansyleaf nightshade</name>
    <dbReference type="NCBI Taxonomy" id="50273"/>
    <lineage>
        <taxon>Eukaryota</taxon>
        <taxon>Viridiplantae</taxon>
        <taxon>Streptophyta</taxon>
        <taxon>Embryophyta</taxon>
        <taxon>Tracheophyta</taxon>
        <taxon>Spermatophyta</taxon>
        <taxon>Magnoliopsida</taxon>
        <taxon>eudicotyledons</taxon>
        <taxon>Gunneridae</taxon>
        <taxon>Pentapetalae</taxon>
        <taxon>asterids</taxon>
        <taxon>lamiids</taxon>
        <taxon>Solanales</taxon>
        <taxon>Solanaceae</taxon>
        <taxon>Solanoideae</taxon>
        <taxon>Solaneae</taxon>
        <taxon>Solanum</taxon>
    </lineage>
</organism>
<dbReference type="PROSITE" id="PS50222">
    <property type="entry name" value="EF_HAND_2"/>
    <property type="match status" value="1"/>
</dbReference>
<gene>
    <name evidence="3" type="ORF">R3W88_027111</name>
</gene>
<feature type="domain" description="EF-hand" evidence="2">
    <location>
        <begin position="11"/>
        <end position="46"/>
    </location>
</feature>
<keyword evidence="1" id="KW-0106">Calcium</keyword>
<protein>
    <recommendedName>
        <fullName evidence="2">EF-hand domain-containing protein</fullName>
    </recommendedName>
</protein>
<dbReference type="PROSITE" id="PS00018">
    <property type="entry name" value="EF_HAND_1"/>
    <property type="match status" value="1"/>
</dbReference>
<dbReference type="InterPro" id="IPR018247">
    <property type="entry name" value="EF_Hand_1_Ca_BS"/>
</dbReference>
<name>A0AAV9LIW7_9SOLN</name>
<sequence>MKIRSRKLYQDKDYKMDEVMEIFDLDHDGMINMDEFDAMGKRYHSIRSLKDIYEVIPFELS</sequence>
<accession>A0AAV9LIW7</accession>